<organism evidence="13 14">
    <name type="scientific">Phlyctema vagabunda</name>
    <dbReference type="NCBI Taxonomy" id="108571"/>
    <lineage>
        <taxon>Eukaryota</taxon>
        <taxon>Fungi</taxon>
        <taxon>Dikarya</taxon>
        <taxon>Ascomycota</taxon>
        <taxon>Pezizomycotina</taxon>
        <taxon>Leotiomycetes</taxon>
        <taxon>Helotiales</taxon>
        <taxon>Dermateaceae</taxon>
        <taxon>Phlyctema</taxon>
    </lineage>
</organism>
<name>A0ABR4PLD7_9HELO</name>
<dbReference type="Pfam" id="PF01557">
    <property type="entry name" value="FAA_hydrolase"/>
    <property type="match status" value="1"/>
</dbReference>
<dbReference type="PANTHER" id="PTHR43069">
    <property type="entry name" value="FUMARYLACETOACETASE"/>
    <property type="match status" value="1"/>
</dbReference>
<evidence type="ECO:0000259" key="11">
    <source>
        <dbReference type="Pfam" id="PF01557"/>
    </source>
</evidence>
<evidence type="ECO:0000256" key="4">
    <source>
        <dbReference type="ARBA" id="ARBA00022723"/>
    </source>
</evidence>
<keyword evidence="4 10" id="KW-0479">Metal-binding</keyword>
<evidence type="ECO:0000256" key="9">
    <source>
        <dbReference type="ARBA" id="ARBA00023232"/>
    </source>
</evidence>
<dbReference type="InterPro" id="IPR011234">
    <property type="entry name" value="Fumarylacetoacetase-like_C"/>
</dbReference>
<evidence type="ECO:0000313" key="14">
    <source>
        <dbReference type="Proteomes" id="UP001629113"/>
    </source>
</evidence>
<evidence type="ECO:0000256" key="8">
    <source>
        <dbReference type="ARBA" id="ARBA00022878"/>
    </source>
</evidence>
<dbReference type="PANTHER" id="PTHR43069:SF2">
    <property type="entry name" value="FUMARYLACETOACETASE"/>
    <property type="match status" value="1"/>
</dbReference>
<keyword evidence="14" id="KW-1185">Reference proteome</keyword>
<feature type="domain" description="Fumarylacetoacetase N-terminal" evidence="12">
    <location>
        <begin position="16"/>
        <end position="114"/>
    </location>
</feature>
<keyword evidence="7 10" id="KW-0460">Magnesium</keyword>
<gene>
    <name evidence="13" type="ORF">PVAG01_05639</name>
</gene>
<comment type="similarity">
    <text evidence="2 10">Belongs to the FAH family.</text>
</comment>
<evidence type="ECO:0000256" key="10">
    <source>
        <dbReference type="RuleBase" id="RU366008"/>
    </source>
</evidence>
<keyword evidence="5 10" id="KW-0378">Hydrolase</keyword>
<dbReference type="Gene3D" id="2.30.30.230">
    <property type="entry name" value="Fumarylacetoacetase, N-terminal domain"/>
    <property type="match status" value="1"/>
</dbReference>
<proteinExistence type="inferred from homology"/>
<evidence type="ECO:0000313" key="13">
    <source>
        <dbReference type="EMBL" id="KAL3423892.1"/>
    </source>
</evidence>
<comment type="cofactor">
    <cofactor evidence="10">
        <name>Mg(2+)</name>
        <dbReference type="ChEBI" id="CHEBI:18420"/>
    </cofactor>
    <cofactor evidence="10">
        <name>Ca(2+)</name>
        <dbReference type="ChEBI" id="CHEBI:29108"/>
    </cofactor>
</comment>
<dbReference type="Pfam" id="PF09298">
    <property type="entry name" value="FAA_hydrolase_N"/>
    <property type="match status" value="1"/>
</dbReference>
<comment type="pathway">
    <text evidence="1 10">Amino-acid degradation; L-phenylalanine degradation; acetoacetate and fumarate from L-phenylalanine: step 6/6.</text>
</comment>
<dbReference type="EMBL" id="JBFCZG010000004">
    <property type="protein sequence ID" value="KAL3423892.1"/>
    <property type="molecule type" value="Genomic_DNA"/>
</dbReference>
<dbReference type="Proteomes" id="UP001629113">
    <property type="component" value="Unassembled WGS sequence"/>
</dbReference>
<reference evidence="13 14" key="1">
    <citation type="submission" date="2024-06" db="EMBL/GenBank/DDBJ databases">
        <title>Complete genome of Phlyctema vagabunda strain 19-DSS-EL-015.</title>
        <authorList>
            <person name="Fiorenzani C."/>
        </authorList>
    </citation>
    <scope>NUCLEOTIDE SEQUENCE [LARGE SCALE GENOMIC DNA]</scope>
    <source>
        <strain evidence="13 14">19-DSS-EL-015</strain>
    </source>
</reference>
<comment type="catalytic activity">
    <reaction evidence="10">
        <text>4-fumarylacetoacetate + H2O = acetoacetate + fumarate + H(+)</text>
        <dbReference type="Rhea" id="RHEA:10244"/>
        <dbReference type="ChEBI" id="CHEBI:13705"/>
        <dbReference type="ChEBI" id="CHEBI:15377"/>
        <dbReference type="ChEBI" id="CHEBI:15378"/>
        <dbReference type="ChEBI" id="CHEBI:18034"/>
        <dbReference type="ChEBI" id="CHEBI:29806"/>
        <dbReference type="EC" id="3.7.1.2"/>
    </reaction>
</comment>
<evidence type="ECO:0000256" key="2">
    <source>
        <dbReference type="ARBA" id="ARBA00010211"/>
    </source>
</evidence>
<comment type="caution">
    <text evidence="13">The sequence shown here is derived from an EMBL/GenBank/DDBJ whole genome shotgun (WGS) entry which is preliminary data.</text>
</comment>
<evidence type="ECO:0000256" key="6">
    <source>
        <dbReference type="ARBA" id="ARBA00022837"/>
    </source>
</evidence>
<dbReference type="InterPro" id="IPR015377">
    <property type="entry name" value="Fumarylacetoacetase_N"/>
</dbReference>
<dbReference type="GO" id="GO:0016787">
    <property type="term" value="F:hydrolase activity"/>
    <property type="evidence" value="ECO:0007669"/>
    <property type="project" value="UniProtKB-KW"/>
</dbReference>
<evidence type="ECO:0000256" key="3">
    <source>
        <dbReference type="ARBA" id="ARBA00012094"/>
    </source>
</evidence>
<dbReference type="InterPro" id="IPR005959">
    <property type="entry name" value="Fumarylacetoacetase"/>
</dbReference>
<evidence type="ECO:0000259" key="12">
    <source>
        <dbReference type="Pfam" id="PF09298"/>
    </source>
</evidence>
<protein>
    <recommendedName>
        <fullName evidence="3 10">Fumarylacetoacetase</fullName>
        <ecNumber evidence="3 10">3.7.1.2</ecNumber>
    </recommendedName>
    <alternativeName>
        <fullName evidence="10">Fumarylacetoacetate hydrolase</fullName>
    </alternativeName>
</protein>
<dbReference type="SUPFAM" id="SSF63433">
    <property type="entry name" value="Fumarylacetoacetate hydrolase, FAH, N-terminal domain"/>
    <property type="match status" value="1"/>
</dbReference>
<keyword evidence="9 10" id="KW-0585">Phenylalanine catabolism</keyword>
<evidence type="ECO:0000256" key="7">
    <source>
        <dbReference type="ARBA" id="ARBA00022842"/>
    </source>
</evidence>
<accession>A0ABR4PLD7</accession>
<dbReference type="EC" id="3.7.1.2" evidence="3 10"/>
<dbReference type="Gene3D" id="3.90.850.10">
    <property type="entry name" value="Fumarylacetoacetase-like, C-terminal domain"/>
    <property type="match status" value="1"/>
</dbReference>
<keyword evidence="6 10" id="KW-0106">Calcium</keyword>
<feature type="domain" description="Fumarylacetoacetase-like C-terminal" evidence="11">
    <location>
        <begin position="122"/>
        <end position="247"/>
    </location>
</feature>
<dbReference type="InterPro" id="IPR036462">
    <property type="entry name" value="Fumarylacetoacetase_N_sf"/>
</dbReference>
<keyword evidence="8 10" id="KW-0828">Tyrosine catabolism</keyword>
<dbReference type="SUPFAM" id="SSF56529">
    <property type="entry name" value="FAH"/>
    <property type="match status" value="1"/>
</dbReference>
<evidence type="ECO:0000256" key="5">
    <source>
        <dbReference type="ARBA" id="ARBA00022801"/>
    </source>
</evidence>
<dbReference type="InterPro" id="IPR036663">
    <property type="entry name" value="Fumarylacetoacetase_C_sf"/>
</dbReference>
<sequence length="252" mass="28160">MGVKVEIPTGSPFTIQNIPFRIISTKDNPTPHCATAIGSYENDPLIYSQDVHLNKLSLQTSFENLLNQPVLNTFAALPHDLRKNVRDTIIQDINNARVEEQCLIPLSQITVHLPMHMSGYSDFHCSLEHCQSCSPMAAGAVIPKYSFYAPSVYNSRVSSVIPSAQPVRRPRGMFLKDGDTPTCGPSQELDYDLEIGCFVSKLVPFSFELNIAEADEPIFEFVLLNDWSARDLQMFKMKPLGPFHAKDESSII</sequence>
<evidence type="ECO:0000256" key="1">
    <source>
        <dbReference type="ARBA" id="ARBA00004782"/>
    </source>
</evidence>